<dbReference type="GO" id="GO:0004674">
    <property type="term" value="F:protein serine/threonine kinase activity"/>
    <property type="evidence" value="ECO:0007669"/>
    <property type="project" value="UniProtKB-KW"/>
</dbReference>
<dbReference type="Pfam" id="PF07714">
    <property type="entry name" value="PK_Tyr_Ser-Thr"/>
    <property type="match status" value="1"/>
</dbReference>
<sequence length="1161" mass="126461">MATVIIMELLLFVSFLLPCWANTAPLATLSTAETATNTGTDHLALMEFRSLITGDPSQALRSWGNQSIPLCQWHGITCGKRGNRRGRVIALDLPDLNLEGNIVSSLGNLTYLRQLDLRANSFHGIIPSELGRLAQLEHLNLSSNSIGGEIPPALASCEHLQVVSLRRNNLQGVIPAAFGDLSELQVIDLKHNMLKGSIPQELASLQNLKVLIVGHNNLTGDIPFELWSLKSLVYLDLKANMITGQIPTDIGNLENLSELYLSFNHFTGPVPSSLGDLKKLQILNLDNNQLSGPIPSSLGNLSSLAVLDVQVNGLTGNIPESFGNLNQLSVLSLTSNNLTGQIPDTLGKLYSLTEFYLNGNELEGSIPPSIYNLSSLLFFSVGQNKLSGSLQSDVGNKFPKLKRYDVFNNAFHGTIPLSLCNISALEMLQLAINSFSGVVPECLGNLKNLFALVLTENQLEARSDEDWSFISSLTNCTKLQYIILSKNKLEGVLPKSVANLSTSLGTFSITNNTVSGNIPEGIGNLIGLGTLHLGDNLLNGTIPDSLGNLQNLVELDMTLNKLSGLIPTTLGNLTMLNRLSLDENMLNGPLPSSLGSCPLEFLSLANNQLVGPIPKEIFLISTLSDFASFQGNKLTGILPPEVGDLINLARLDVSGNTISGSIPTSLGKCSSLQYLSIQENLFEGTIPSSMEQLKGLQVLDLSRNNLSGQIPEFIGRMQGLTNLNISFNNFEGQVPKLGIFLNASTFFIEGNSGLCGGIPQLNLPPCINHTSKKWSHKLVLVISLGSTTLCIILACSLFIIWKSKDHVRNIRQILSLPNGPRMRVSYADLVKATSGFASENLLGTGSFGSVYRGTIMNDGQEVSVAVKVLRLQQRGASQSFLAECETLRCIRHRNLVKILTVCSSIDSSGVDFKALVFEFMPNGDLDKWLHHHLLEDGNHRVLNLSERIDIAIDVACALEYLHCHKPVPVVHCDLKPSNILLDNEKVAHLGDFGLARFLHEDDTSLPVISSGWATRRGTVGYAAPEYGQGNEVSTHGDTYSYGILLLEMFTGKRPTDDEFAHDFNLHKYVELALRDQVTRVVDQDLLSAIEDGKQKIPMSDSDSITGITIASITSILNIGIMCSKELPADRIQISDAMKELLDIKEKYRTRLPRIDDQQVKE</sequence>
<keyword evidence="34" id="KW-1185">Reference proteome</keyword>
<dbReference type="EnsemblPlants" id="OPUNC06G17590.2">
    <property type="protein sequence ID" value="OPUNC06G17590.2"/>
    <property type="gene ID" value="OPUNC06G17590"/>
</dbReference>
<dbReference type="InterPro" id="IPR000719">
    <property type="entry name" value="Prot_kinase_dom"/>
</dbReference>
<evidence type="ECO:0000256" key="10">
    <source>
        <dbReference type="ARBA" id="ARBA00022553"/>
    </source>
</evidence>
<dbReference type="SMART" id="SM00365">
    <property type="entry name" value="LRR_SD22"/>
    <property type="match status" value="7"/>
</dbReference>
<dbReference type="FunFam" id="3.80.10.10:FF:000544">
    <property type="entry name" value="Leucine-rich repeat receptor-like serine/threonine-protein kinase BAM3"/>
    <property type="match status" value="1"/>
</dbReference>
<feature type="transmembrane region" description="Helical" evidence="30">
    <location>
        <begin position="778"/>
        <end position="801"/>
    </location>
</feature>
<dbReference type="PROSITE" id="PS00107">
    <property type="entry name" value="PROTEIN_KINASE_ATP"/>
    <property type="match status" value="1"/>
</dbReference>
<evidence type="ECO:0000256" key="28">
    <source>
        <dbReference type="ARBA" id="ARBA00072040"/>
    </source>
</evidence>
<protein>
    <recommendedName>
        <fullName evidence="28">Receptor kinase-like protein Xa21</fullName>
        <ecNumber evidence="7">2.7.11.1</ecNumber>
    </recommendedName>
</protein>
<keyword evidence="10" id="KW-0597">Phosphoprotein</keyword>
<dbReference type="InterPro" id="IPR017441">
    <property type="entry name" value="Protein_kinase_ATP_BS"/>
</dbReference>
<dbReference type="FunFam" id="3.80.10.10:FF:000288">
    <property type="entry name" value="LRR receptor-like serine/threonine-protein kinase EFR"/>
    <property type="match status" value="1"/>
</dbReference>
<dbReference type="STRING" id="4537.A0A0E0LCZ2"/>
<keyword evidence="19 29" id="KW-0067">ATP-binding</keyword>
<dbReference type="SMART" id="SM00369">
    <property type="entry name" value="LRR_TYP"/>
    <property type="match status" value="12"/>
</dbReference>
<keyword evidence="11" id="KW-0433">Leucine-rich repeat</keyword>
<evidence type="ECO:0000256" key="13">
    <source>
        <dbReference type="ARBA" id="ARBA00022692"/>
    </source>
</evidence>
<dbReference type="InterPro" id="IPR013210">
    <property type="entry name" value="LRR_N_plant-typ"/>
</dbReference>
<feature type="domain" description="Protein kinase" evidence="32">
    <location>
        <begin position="836"/>
        <end position="1161"/>
    </location>
</feature>
<dbReference type="Pfam" id="PF00560">
    <property type="entry name" value="LRR_1"/>
    <property type="match status" value="5"/>
</dbReference>
<accession>A0A0E0LCZ2</accession>
<evidence type="ECO:0000256" key="8">
    <source>
        <dbReference type="ARBA" id="ARBA00022475"/>
    </source>
</evidence>
<dbReference type="GO" id="GO:0005524">
    <property type="term" value="F:ATP binding"/>
    <property type="evidence" value="ECO:0007669"/>
    <property type="project" value="UniProtKB-UniRule"/>
</dbReference>
<evidence type="ECO:0000256" key="20">
    <source>
        <dbReference type="ARBA" id="ARBA00022989"/>
    </source>
</evidence>
<reference evidence="33" key="1">
    <citation type="submission" date="2015-04" db="UniProtKB">
        <authorList>
            <consortium name="EnsemblPlants"/>
        </authorList>
    </citation>
    <scope>IDENTIFICATION</scope>
</reference>
<dbReference type="OMA" id="RGTIMND"/>
<evidence type="ECO:0000256" key="5">
    <source>
        <dbReference type="ARBA" id="ARBA00004479"/>
    </source>
</evidence>
<reference evidence="33" key="2">
    <citation type="submission" date="2018-05" db="EMBL/GenBank/DDBJ databases">
        <title>OpunRS2 (Oryza punctata Reference Sequence Version 2).</title>
        <authorList>
            <person name="Zhang J."/>
            <person name="Kudrna D."/>
            <person name="Lee S."/>
            <person name="Talag J."/>
            <person name="Welchert J."/>
            <person name="Wing R.A."/>
        </authorList>
    </citation>
    <scope>NUCLEOTIDE SEQUENCE [LARGE SCALE GENOMIC DNA]</scope>
</reference>
<dbReference type="InterPro" id="IPR032675">
    <property type="entry name" value="LRR_dom_sf"/>
</dbReference>
<dbReference type="Pfam" id="PF08263">
    <property type="entry name" value="LRRNT_2"/>
    <property type="match status" value="1"/>
</dbReference>
<comment type="function">
    <text evidence="27">The processed protein kinase Xa21 chain released by protein cleavage after X.oryzae pv. oryzae protein Ax21 detection translocates into the nucleus where it can bind and regulate WRKY62, a transcription factor. Confers resistance to the bacterial pathogen X.oryzae pv. oryzae (Xoo).</text>
</comment>
<evidence type="ECO:0000256" key="16">
    <source>
        <dbReference type="ARBA" id="ARBA00022741"/>
    </source>
</evidence>
<dbReference type="InterPro" id="IPR011009">
    <property type="entry name" value="Kinase-like_dom_sf"/>
</dbReference>
<dbReference type="InterPro" id="IPR051809">
    <property type="entry name" value="Plant_receptor-like_S/T_kinase"/>
</dbReference>
<dbReference type="FunFam" id="3.80.10.10:FF:000627">
    <property type="entry name" value="Probable leucine-rich repeat receptor-like protein kinase At2g33170"/>
    <property type="match status" value="1"/>
</dbReference>
<evidence type="ECO:0000256" key="31">
    <source>
        <dbReference type="SAM" id="SignalP"/>
    </source>
</evidence>
<evidence type="ECO:0000256" key="3">
    <source>
        <dbReference type="ARBA" id="ARBA00004162"/>
    </source>
</evidence>
<dbReference type="eggNOG" id="ENOG502QPYS">
    <property type="taxonomic scope" value="Eukaryota"/>
</dbReference>
<feature type="binding site" evidence="29">
    <location>
        <position position="867"/>
    </location>
    <ligand>
        <name>ATP</name>
        <dbReference type="ChEBI" id="CHEBI:30616"/>
    </ligand>
</feature>
<dbReference type="SUPFAM" id="SSF52058">
    <property type="entry name" value="L domain-like"/>
    <property type="match status" value="3"/>
</dbReference>
<comment type="subcellular location">
    <subcellularLocation>
        <location evidence="3">Cell membrane</location>
        <topology evidence="3">Single-pass membrane protein</topology>
    </subcellularLocation>
    <subcellularLocation>
        <location evidence="4">Endoplasmic reticulum membrane</location>
        <topology evidence="4">Single-pass membrane protein</topology>
    </subcellularLocation>
    <subcellularLocation>
        <location evidence="5">Membrane</location>
        <topology evidence="5">Single-pass type I membrane protein</topology>
    </subcellularLocation>
</comment>
<feature type="chain" id="PRO_5002366374" description="Receptor kinase-like protein Xa21" evidence="31">
    <location>
        <begin position="22"/>
        <end position="1161"/>
    </location>
</feature>
<evidence type="ECO:0000256" key="18">
    <source>
        <dbReference type="ARBA" id="ARBA00022824"/>
    </source>
</evidence>
<dbReference type="InterPro" id="IPR055414">
    <property type="entry name" value="LRR_R13L4/SHOC2-like"/>
</dbReference>
<dbReference type="InterPro" id="IPR001245">
    <property type="entry name" value="Ser-Thr/Tyr_kinase_cat_dom"/>
</dbReference>
<dbReference type="InterPro" id="IPR008271">
    <property type="entry name" value="Ser/Thr_kinase_AS"/>
</dbReference>
<comment type="function">
    <text evidence="26">Receptor kinase that detects X.oryzae pv. oryzae protein Ax21 to promote innate immunity. Following X.oryzae pv. oryzae protein Ax21 detection, undergoes cleavage, releasing the processed protein kinase Xa21 chain.</text>
</comment>
<keyword evidence="13 30" id="KW-0812">Transmembrane</keyword>
<dbReference type="SUPFAM" id="SSF56112">
    <property type="entry name" value="Protein kinase-like (PK-like)"/>
    <property type="match status" value="1"/>
</dbReference>
<evidence type="ECO:0000256" key="2">
    <source>
        <dbReference type="ARBA" id="ARBA00001946"/>
    </source>
</evidence>
<dbReference type="AlphaFoldDB" id="A0A0E0LCZ2"/>
<dbReference type="PROSITE" id="PS51450">
    <property type="entry name" value="LRR"/>
    <property type="match status" value="1"/>
</dbReference>
<dbReference type="Gene3D" id="3.80.10.10">
    <property type="entry name" value="Ribonuclease Inhibitor"/>
    <property type="match status" value="6"/>
</dbReference>
<comment type="catalytic activity">
    <reaction evidence="24">
        <text>L-threonyl-[protein] + ATP = O-phospho-L-threonyl-[protein] + ADP + H(+)</text>
        <dbReference type="Rhea" id="RHEA:46608"/>
        <dbReference type="Rhea" id="RHEA-COMP:11060"/>
        <dbReference type="Rhea" id="RHEA-COMP:11605"/>
        <dbReference type="ChEBI" id="CHEBI:15378"/>
        <dbReference type="ChEBI" id="CHEBI:30013"/>
        <dbReference type="ChEBI" id="CHEBI:30616"/>
        <dbReference type="ChEBI" id="CHEBI:61977"/>
        <dbReference type="ChEBI" id="CHEBI:456216"/>
        <dbReference type="EC" id="2.7.11.1"/>
    </reaction>
</comment>
<dbReference type="Pfam" id="PF13855">
    <property type="entry name" value="LRR_8"/>
    <property type="match status" value="2"/>
</dbReference>
<dbReference type="Gene3D" id="1.10.510.10">
    <property type="entry name" value="Transferase(Phosphotransferase) domain 1"/>
    <property type="match status" value="1"/>
</dbReference>
<dbReference type="Pfam" id="PF23598">
    <property type="entry name" value="LRR_14"/>
    <property type="match status" value="1"/>
</dbReference>
<evidence type="ECO:0000256" key="15">
    <source>
        <dbReference type="ARBA" id="ARBA00022737"/>
    </source>
</evidence>
<keyword evidence="17" id="KW-0418">Kinase</keyword>
<keyword evidence="21 30" id="KW-0472">Membrane</keyword>
<dbReference type="Proteomes" id="UP000026962">
    <property type="component" value="Chromosome 6"/>
</dbReference>
<comment type="catalytic activity">
    <reaction evidence="25">
        <text>L-seryl-[protein] + ATP = O-phospho-L-seryl-[protein] + ADP + H(+)</text>
        <dbReference type="Rhea" id="RHEA:17989"/>
        <dbReference type="Rhea" id="RHEA-COMP:9863"/>
        <dbReference type="Rhea" id="RHEA-COMP:11604"/>
        <dbReference type="ChEBI" id="CHEBI:15378"/>
        <dbReference type="ChEBI" id="CHEBI:29999"/>
        <dbReference type="ChEBI" id="CHEBI:30616"/>
        <dbReference type="ChEBI" id="CHEBI:83421"/>
        <dbReference type="ChEBI" id="CHEBI:456216"/>
        <dbReference type="EC" id="2.7.11.1"/>
    </reaction>
</comment>
<dbReference type="InterPro" id="IPR001611">
    <property type="entry name" value="Leu-rich_rpt"/>
</dbReference>
<comment type="cofactor">
    <cofactor evidence="2">
        <name>Mg(2+)</name>
        <dbReference type="ChEBI" id="CHEBI:18420"/>
    </cofactor>
</comment>
<dbReference type="FunFam" id="1.10.510.10:FF:000358">
    <property type="entry name" value="Putative leucine-rich repeat receptor-like serine/threonine-protein kinase"/>
    <property type="match status" value="1"/>
</dbReference>
<organism evidence="33">
    <name type="scientific">Oryza punctata</name>
    <name type="common">Red rice</name>
    <dbReference type="NCBI Taxonomy" id="4537"/>
    <lineage>
        <taxon>Eukaryota</taxon>
        <taxon>Viridiplantae</taxon>
        <taxon>Streptophyta</taxon>
        <taxon>Embryophyta</taxon>
        <taxon>Tracheophyta</taxon>
        <taxon>Spermatophyta</taxon>
        <taxon>Magnoliopsida</taxon>
        <taxon>Liliopsida</taxon>
        <taxon>Poales</taxon>
        <taxon>Poaceae</taxon>
        <taxon>BOP clade</taxon>
        <taxon>Oryzoideae</taxon>
        <taxon>Oryzeae</taxon>
        <taxon>Oryzinae</taxon>
        <taxon>Oryza</taxon>
    </lineage>
</organism>
<evidence type="ECO:0000313" key="34">
    <source>
        <dbReference type="Proteomes" id="UP000026962"/>
    </source>
</evidence>
<dbReference type="GO" id="GO:0005886">
    <property type="term" value="C:plasma membrane"/>
    <property type="evidence" value="ECO:0007669"/>
    <property type="project" value="UniProtKB-SubCell"/>
</dbReference>
<feature type="signal peptide" evidence="31">
    <location>
        <begin position="1"/>
        <end position="21"/>
    </location>
</feature>
<evidence type="ECO:0000256" key="14">
    <source>
        <dbReference type="ARBA" id="ARBA00022729"/>
    </source>
</evidence>
<evidence type="ECO:0000313" key="33">
    <source>
        <dbReference type="EnsemblPlants" id="OPUNC06G17590.2"/>
    </source>
</evidence>
<comment type="cofactor">
    <cofactor evidence="1">
        <name>Mn(2+)</name>
        <dbReference type="ChEBI" id="CHEBI:29035"/>
    </cofactor>
</comment>
<keyword evidence="8" id="KW-1003">Cell membrane</keyword>
<keyword evidence="22" id="KW-0675">Receptor</keyword>
<evidence type="ECO:0000256" key="27">
    <source>
        <dbReference type="ARBA" id="ARBA00056628"/>
    </source>
</evidence>
<evidence type="ECO:0000256" key="23">
    <source>
        <dbReference type="ARBA" id="ARBA00023180"/>
    </source>
</evidence>
<keyword evidence="9" id="KW-0723">Serine/threonine-protein kinase</keyword>
<evidence type="ECO:0000256" key="7">
    <source>
        <dbReference type="ARBA" id="ARBA00012513"/>
    </source>
</evidence>
<dbReference type="PROSITE" id="PS50011">
    <property type="entry name" value="PROTEIN_KINASE_DOM"/>
    <property type="match status" value="1"/>
</dbReference>
<keyword evidence="16 29" id="KW-0547">Nucleotide-binding</keyword>
<evidence type="ECO:0000256" key="21">
    <source>
        <dbReference type="ARBA" id="ARBA00023136"/>
    </source>
</evidence>
<keyword evidence="12" id="KW-0808">Transferase</keyword>
<dbReference type="FunFam" id="3.30.200.20:FF:000432">
    <property type="entry name" value="LRR receptor-like serine/threonine-protein kinase EFR"/>
    <property type="match status" value="1"/>
</dbReference>
<evidence type="ECO:0000256" key="22">
    <source>
        <dbReference type="ARBA" id="ARBA00023170"/>
    </source>
</evidence>
<dbReference type="EC" id="2.7.11.1" evidence="7"/>
<evidence type="ECO:0000256" key="1">
    <source>
        <dbReference type="ARBA" id="ARBA00001936"/>
    </source>
</evidence>
<evidence type="ECO:0000256" key="11">
    <source>
        <dbReference type="ARBA" id="ARBA00022614"/>
    </source>
</evidence>
<proteinExistence type="inferred from homology"/>
<evidence type="ECO:0000256" key="4">
    <source>
        <dbReference type="ARBA" id="ARBA00004389"/>
    </source>
</evidence>
<dbReference type="Gene3D" id="3.30.200.20">
    <property type="entry name" value="Phosphorylase Kinase, domain 1"/>
    <property type="match status" value="1"/>
</dbReference>
<dbReference type="PROSITE" id="PS00108">
    <property type="entry name" value="PROTEIN_KINASE_ST"/>
    <property type="match status" value="1"/>
</dbReference>
<evidence type="ECO:0000256" key="30">
    <source>
        <dbReference type="SAM" id="Phobius"/>
    </source>
</evidence>
<keyword evidence="15" id="KW-0677">Repeat</keyword>
<evidence type="ECO:0000256" key="6">
    <source>
        <dbReference type="ARBA" id="ARBA00008684"/>
    </source>
</evidence>
<dbReference type="InterPro" id="IPR003591">
    <property type="entry name" value="Leu-rich_rpt_typical-subtyp"/>
</dbReference>
<evidence type="ECO:0000256" key="12">
    <source>
        <dbReference type="ARBA" id="ARBA00022679"/>
    </source>
</evidence>
<dbReference type="SMART" id="SM00220">
    <property type="entry name" value="S_TKc"/>
    <property type="match status" value="1"/>
</dbReference>
<evidence type="ECO:0000256" key="9">
    <source>
        <dbReference type="ARBA" id="ARBA00022527"/>
    </source>
</evidence>
<comment type="similarity">
    <text evidence="6">Belongs to the protein kinase superfamily. Ser/Thr protein kinase family.</text>
</comment>
<dbReference type="Gramene" id="OPUNC06G17590.2">
    <property type="protein sequence ID" value="OPUNC06G17590.2"/>
    <property type="gene ID" value="OPUNC06G17590"/>
</dbReference>
<name>A0A0E0LCZ2_ORYPU</name>
<dbReference type="PANTHER" id="PTHR27008">
    <property type="entry name" value="OS04G0122200 PROTEIN"/>
    <property type="match status" value="1"/>
</dbReference>
<evidence type="ECO:0000256" key="25">
    <source>
        <dbReference type="ARBA" id="ARBA00048679"/>
    </source>
</evidence>
<keyword evidence="18" id="KW-0256">Endoplasmic reticulum</keyword>
<keyword evidence="14 31" id="KW-0732">Signal</keyword>
<keyword evidence="23" id="KW-0325">Glycoprotein</keyword>
<evidence type="ECO:0000256" key="17">
    <source>
        <dbReference type="ARBA" id="ARBA00022777"/>
    </source>
</evidence>
<evidence type="ECO:0000256" key="29">
    <source>
        <dbReference type="PROSITE-ProRule" id="PRU10141"/>
    </source>
</evidence>
<dbReference type="FunFam" id="3.80.10.10:FF:000383">
    <property type="entry name" value="Leucine-rich repeat receptor protein kinase EMS1"/>
    <property type="match status" value="1"/>
</dbReference>
<evidence type="ECO:0000256" key="24">
    <source>
        <dbReference type="ARBA" id="ARBA00047899"/>
    </source>
</evidence>
<dbReference type="PANTHER" id="PTHR27008:SF591">
    <property type="entry name" value="OS12G0498650 PROTEIN"/>
    <property type="match status" value="1"/>
</dbReference>
<dbReference type="GO" id="GO:0005789">
    <property type="term" value="C:endoplasmic reticulum membrane"/>
    <property type="evidence" value="ECO:0007669"/>
    <property type="project" value="UniProtKB-SubCell"/>
</dbReference>
<evidence type="ECO:0000259" key="32">
    <source>
        <dbReference type="PROSITE" id="PS50011"/>
    </source>
</evidence>
<evidence type="ECO:0000256" key="26">
    <source>
        <dbReference type="ARBA" id="ARBA00054320"/>
    </source>
</evidence>
<keyword evidence="20 30" id="KW-1133">Transmembrane helix</keyword>
<evidence type="ECO:0000256" key="19">
    <source>
        <dbReference type="ARBA" id="ARBA00022840"/>
    </source>
</evidence>